<protein>
    <submittedName>
        <fullName evidence="4">Glycosyl transferase group 1</fullName>
    </submittedName>
</protein>
<dbReference type="AlphaFoldDB" id="A0A0G1C6K0"/>
<dbReference type="EMBL" id="LCDD01000044">
    <property type="protein sequence ID" value="KKS45258.1"/>
    <property type="molecule type" value="Genomic_DNA"/>
</dbReference>
<dbReference type="InterPro" id="IPR001296">
    <property type="entry name" value="Glyco_trans_1"/>
</dbReference>
<gene>
    <name evidence="4" type="ORF">UV09_C0044G0001</name>
</gene>
<proteinExistence type="predicted"/>
<feature type="domain" description="Glycosyltransferase subfamily 4-like N-terminal" evidence="3">
    <location>
        <begin position="49"/>
        <end position="142"/>
    </location>
</feature>
<dbReference type="Gene3D" id="3.40.50.2000">
    <property type="entry name" value="Glycogen Phosphorylase B"/>
    <property type="match status" value="2"/>
</dbReference>
<dbReference type="PANTHER" id="PTHR46401">
    <property type="entry name" value="GLYCOSYLTRANSFERASE WBBK-RELATED"/>
    <property type="match status" value="1"/>
</dbReference>
<dbReference type="CDD" id="cd03809">
    <property type="entry name" value="GT4_MtfB-like"/>
    <property type="match status" value="1"/>
</dbReference>
<organism evidence="4 5">
    <name type="scientific">Candidatus Gottesmanbacteria bacterium GW2011_GWA2_42_18</name>
    <dbReference type="NCBI Taxonomy" id="1618442"/>
    <lineage>
        <taxon>Bacteria</taxon>
        <taxon>Candidatus Gottesmaniibacteriota</taxon>
    </lineage>
</organism>
<name>A0A0G1C6K0_9BACT</name>
<feature type="domain" description="Glycosyl transferase family 1" evidence="2">
    <location>
        <begin position="163"/>
        <end position="322"/>
    </location>
</feature>
<dbReference type="PANTHER" id="PTHR46401:SF2">
    <property type="entry name" value="GLYCOSYLTRANSFERASE WBBK-RELATED"/>
    <property type="match status" value="1"/>
</dbReference>
<evidence type="ECO:0000256" key="1">
    <source>
        <dbReference type="ARBA" id="ARBA00022679"/>
    </source>
</evidence>
<dbReference type="Proteomes" id="UP000034320">
    <property type="component" value="Unassembled WGS sequence"/>
</dbReference>
<dbReference type="SUPFAM" id="SSF53756">
    <property type="entry name" value="UDP-Glycosyltransferase/glycogen phosphorylase"/>
    <property type="match status" value="1"/>
</dbReference>
<dbReference type="Pfam" id="PF13439">
    <property type="entry name" value="Glyco_transf_4"/>
    <property type="match status" value="1"/>
</dbReference>
<keyword evidence="1 4" id="KW-0808">Transferase</keyword>
<dbReference type="GO" id="GO:0016757">
    <property type="term" value="F:glycosyltransferase activity"/>
    <property type="evidence" value="ECO:0007669"/>
    <property type="project" value="InterPro"/>
</dbReference>
<evidence type="ECO:0000259" key="3">
    <source>
        <dbReference type="Pfam" id="PF13439"/>
    </source>
</evidence>
<evidence type="ECO:0000313" key="4">
    <source>
        <dbReference type="EMBL" id="KKS45258.1"/>
    </source>
</evidence>
<accession>A0A0G1C6K0</accession>
<reference evidence="4 5" key="1">
    <citation type="journal article" date="2015" name="Nature">
        <title>rRNA introns, odd ribosomes, and small enigmatic genomes across a large radiation of phyla.</title>
        <authorList>
            <person name="Brown C.T."/>
            <person name="Hug L.A."/>
            <person name="Thomas B.C."/>
            <person name="Sharon I."/>
            <person name="Castelle C.J."/>
            <person name="Singh A."/>
            <person name="Wilkins M.J."/>
            <person name="Williams K.H."/>
            <person name="Banfield J.F."/>
        </authorList>
    </citation>
    <scope>NUCLEOTIDE SEQUENCE [LARGE SCALE GENOMIC DNA]</scope>
</reference>
<sequence length="346" mass="38812">MKIALVTPPLAGHRERGSGVYFNNLDKEMSKIGDGTNVIVVKLGQDLSGFDMVHYPYFDPFFLTLPLIKTIKRIVTVHDLIPLKYPQNFPTGVRGSLKWLWQRSALKKTDRIITDSRVAASDIKKITGISSAKIKTIPLGVDGIYGSLKEGQIRQVKKRLALPADFILYVGDINFNKNISLLLKSFTRLIYEFPKLYLVLVGKGFREPTSALGQLKKLIMELKIEKRIIIPQTLSDSDLAGLFQLAAVYIQPSIDEGFGLPVLEAMASGCPVVTADRGSLPEVAGQAALYADYRDPQDFTDKIKLILTDDKLRENFIKKGKARSKQFSWQKTAKLTYQVYREVLTE</sequence>
<comment type="caution">
    <text evidence="4">The sequence shown here is derived from an EMBL/GenBank/DDBJ whole genome shotgun (WGS) entry which is preliminary data.</text>
</comment>
<dbReference type="Pfam" id="PF00534">
    <property type="entry name" value="Glycos_transf_1"/>
    <property type="match status" value="1"/>
</dbReference>
<evidence type="ECO:0000259" key="2">
    <source>
        <dbReference type="Pfam" id="PF00534"/>
    </source>
</evidence>
<dbReference type="InterPro" id="IPR028098">
    <property type="entry name" value="Glyco_trans_4-like_N"/>
</dbReference>
<evidence type="ECO:0000313" key="5">
    <source>
        <dbReference type="Proteomes" id="UP000034320"/>
    </source>
</evidence>